<keyword evidence="7" id="KW-1185">Reference proteome</keyword>
<evidence type="ECO:0000313" key="7">
    <source>
        <dbReference type="Proteomes" id="UP000189703"/>
    </source>
</evidence>
<dbReference type="GO" id="GO:0046983">
    <property type="term" value="F:protein dimerization activity"/>
    <property type="evidence" value="ECO:0007669"/>
    <property type="project" value="InterPro"/>
</dbReference>
<evidence type="ECO:0000256" key="1">
    <source>
        <dbReference type="ARBA" id="ARBA00004123"/>
    </source>
</evidence>
<dbReference type="PROSITE" id="PS50888">
    <property type="entry name" value="BHLH"/>
    <property type="match status" value="1"/>
</dbReference>
<evidence type="ECO:0000313" key="10">
    <source>
        <dbReference type="RefSeq" id="XP_010271072.1"/>
    </source>
</evidence>
<dbReference type="AlphaFoldDB" id="A0A1U8AWR2"/>
<dbReference type="PANTHER" id="PTHR46807">
    <property type="entry name" value="TRANSCRIPTION FACTOR PIF3"/>
    <property type="match status" value="1"/>
</dbReference>
<keyword evidence="4" id="KW-0539">Nucleus</keyword>
<dbReference type="Pfam" id="PF00010">
    <property type="entry name" value="HLH"/>
    <property type="match status" value="1"/>
</dbReference>
<dbReference type="RefSeq" id="XP_010271072.1">
    <property type="nucleotide sequence ID" value="XM_010272770.2"/>
</dbReference>
<protein>
    <submittedName>
        <fullName evidence="8 9">Transcription factor PIF3 isoform X1</fullName>
    </submittedName>
</protein>
<keyword evidence="2" id="KW-0805">Transcription regulation</keyword>
<dbReference type="GO" id="GO:0005634">
    <property type="term" value="C:nucleus"/>
    <property type="evidence" value="ECO:0000318"/>
    <property type="project" value="GO_Central"/>
</dbReference>
<feature type="compositionally biased region" description="Polar residues" evidence="5">
    <location>
        <begin position="709"/>
        <end position="738"/>
    </location>
</feature>
<feature type="domain" description="BHLH" evidence="6">
    <location>
        <begin position="483"/>
        <end position="532"/>
    </location>
</feature>
<feature type="region of interest" description="Disordered" evidence="5">
    <location>
        <begin position="177"/>
        <end position="201"/>
    </location>
</feature>
<proteinExistence type="predicted"/>
<dbReference type="RefSeq" id="XP_010271071.1">
    <property type="nucleotide sequence ID" value="XM_010272769.2"/>
</dbReference>
<feature type="compositionally biased region" description="Low complexity" evidence="5">
    <location>
        <begin position="672"/>
        <end position="684"/>
    </location>
</feature>
<feature type="compositionally biased region" description="Acidic residues" evidence="5">
    <location>
        <begin position="447"/>
        <end position="464"/>
    </location>
</feature>
<gene>
    <name evidence="8 9 10" type="primary">LOC104607195</name>
</gene>
<evidence type="ECO:0000256" key="5">
    <source>
        <dbReference type="SAM" id="MobiDB-lite"/>
    </source>
</evidence>
<reference evidence="8 9" key="1">
    <citation type="submission" date="2025-04" db="UniProtKB">
        <authorList>
            <consortium name="RefSeq"/>
        </authorList>
    </citation>
    <scope>IDENTIFICATION</scope>
</reference>
<dbReference type="PANTHER" id="PTHR46807:SF1">
    <property type="entry name" value="TRANSCRIPTION FACTOR PIF3"/>
    <property type="match status" value="1"/>
</dbReference>
<dbReference type="SUPFAM" id="SSF47459">
    <property type="entry name" value="HLH, helix-loop-helix DNA-binding domain"/>
    <property type="match status" value="1"/>
</dbReference>
<feature type="region of interest" description="Disordered" evidence="5">
    <location>
        <begin position="672"/>
        <end position="738"/>
    </location>
</feature>
<evidence type="ECO:0000256" key="3">
    <source>
        <dbReference type="ARBA" id="ARBA00023163"/>
    </source>
</evidence>
<dbReference type="GO" id="GO:0010017">
    <property type="term" value="P:red or far-red light signaling pathway"/>
    <property type="evidence" value="ECO:0000318"/>
    <property type="project" value="GO_Central"/>
</dbReference>
<dbReference type="GO" id="GO:0000976">
    <property type="term" value="F:transcription cis-regulatory region binding"/>
    <property type="evidence" value="ECO:0000318"/>
    <property type="project" value="GO_Central"/>
</dbReference>
<evidence type="ECO:0000313" key="8">
    <source>
        <dbReference type="RefSeq" id="XP_010271070.1"/>
    </source>
</evidence>
<dbReference type="OrthoDB" id="690068at2759"/>
<dbReference type="OMA" id="CQNSNAK"/>
<accession>A0A1U8AWR2</accession>
<evidence type="ECO:0000256" key="2">
    <source>
        <dbReference type="ARBA" id="ARBA00023015"/>
    </source>
</evidence>
<evidence type="ECO:0000259" key="6">
    <source>
        <dbReference type="PROSITE" id="PS50888"/>
    </source>
</evidence>
<dbReference type="GeneID" id="104607195"/>
<feature type="compositionally biased region" description="Polar residues" evidence="5">
    <location>
        <begin position="50"/>
        <end position="67"/>
    </location>
</feature>
<organism evidence="7 9">
    <name type="scientific">Nelumbo nucifera</name>
    <name type="common">Sacred lotus</name>
    <dbReference type="NCBI Taxonomy" id="4432"/>
    <lineage>
        <taxon>Eukaryota</taxon>
        <taxon>Viridiplantae</taxon>
        <taxon>Streptophyta</taxon>
        <taxon>Embryophyta</taxon>
        <taxon>Tracheophyta</taxon>
        <taxon>Spermatophyta</taxon>
        <taxon>Magnoliopsida</taxon>
        <taxon>Proteales</taxon>
        <taxon>Nelumbonaceae</taxon>
        <taxon>Nelumbo</taxon>
    </lineage>
</organism>
<feature type="region of interest" description="Disordered" evidence="5">
    <location>
        <begin position="234"/>
        <end position="270"/>
    </location>
</feature>
<comment type="subcellular location">
    <subcellularLocation>
        <location evidence="1">Nucleus</location>
    </subcellularLocation>
</comment>
<dbReference type="STRING" id="4432.A0A1U8AWR2"/>
<dbReference type="GO" id="GO:0003700">
    <property type="term" value="F:DNA-binding transcription factor activity"/>
    <property type="evidence" value="ECO:0000318"/>
    <property type="project" value="GO_Central"/>
</dbReference>
<dbReference type="FunFam" id="4.10.280.10:FF:000004">
    <property type="entry name" value="Basic helix-loop-helix transcription factor"/>
    <property type="match status" value="1"/>
</dbReference>
<dbReference type="InterPro" id="IPR044273">
    <property type="entry name" value="PIF3-like"/>
</dbReference>
<feature type="compositionally biased region" description="Low complexity" evidence="5">
    <location>
        <begin position="417"/>
        <end position="432"/>
    </location>
</feature>
<dbReference type="InterPro" id="IPR011598">
    <property type="entry name" value="bHLH_dom"/>
</dbReference>
<feature type="compositionally biased region" description="Polar residues" evidence="5">
    <location>
        <begin position="238"/>
        <end position="261"/>
    </location>
</feature>
<sequence length="738" mass="78363">MPYSEFLHMAKEKFESNPSKMTCSADVPFVPDNEFVELVWENGQILMQGQSGRSRKSPSCTNHSSHISKVHEKDGRDAVTPKIGRLGTIESVLNDFSTAGPSGHMGLAQDEEISPWLNYSLDDSLQHDYCSELFSELAGVNVNVLSAQSNSLPIDKNHGCVQMGKDSQIVSAHVGKNSEHGNVSKGVGGGPEVSRTSSSLLCSSSLQQGQTSLPTTRPRVSDFINTNTNNVMDKASASCGNSSHSPISTGGLPNTKIQKQDQGPPKPPLQPGNFTGLMNFSHFSRPAAVVKANLQSLGAVASPGLSSIDKLRSNGKVPAAGSGNPLESIMIESTSASRSSTGFHNQLASMPVKVDTKPSVPKPPKELLSAEQSEVVCREDGLRKNISPDQFVGQTSSFAASNAVERPDTEKTMEPMVASSSVCSVNSAGGASNDLKQALKRKSRDAEDSECQSEVSENDVEEESVDARKPAPPRVGTGSKRSRAAEVHNLSERRRRDRINEKMRALQELIPNCNKVDKASMLDEAIEYLKTLQLQVQIMSMGSGLYMPPVMLPPGMQHVHAPHMAHFSPMGVGMGMGMSMGLGFGMGMVDMSGGSSGCPLIQVPPMHGTQFPTTPISGPASLPGMAGSGLQMFGLPGQGLPMSMPRAPFIPLSGGSSTIPVLAPDVSGVVTPIKESSPASPSSSKDPEPTISLQVMQKNSADCSEDKMSNQATKESSKQSAPMQRNDQTRHANSNENS</sequence>
<dbReference type="SMART" id="SM00353">
    <property type="entry name" value="HLH"/>
    <property type="match status" value="1"/>
</dbReference>
<keyword evidence="3" id="KW-0804">Transcription</keyword>
<dbReference type="CDD" id="cd11445">
    <property type="entry name" value="bHLH_AtPIF_like"/>
    <property type="match status" value="1"/>
</dbReference>
<feature type="compositionally biased region" description="Polar residues" evidence="5">
    <location>
        <begin position="691"/>
        <end position="702"/>
    </location>
</feature>
<dbReference type="InterPro" id="IPR036638">
    <property type="entry name" value="HLH_DNA-bd_sf"/>
</dbReference>
<dbReference type="KEGG" id="nnu:104607195"/>
<dbReference type="RefSeq" id="XP_010271070.1">
    <property type="nucleotide sequence ID" value="XM_010272768.2"/>
</dbReference>
<dbReference type="eggNOG" id="ENOG502QV9I">
    <property type="taxonomic scope" value="Eukaryota"/>
</dbReference>
<feature type="region of interest" description="Disordered" evidence="5">
    <location>
        <begin position="50"/>
        <end position="76"/>
    </location>
</feature>
<dbReference type="Gene3D" id="4.10.280.10">
    <property type="entry name" value="Helix-loop-helix DNA-binding domain"/>
    <property type="match status" value="1"/>
</dbReference>
<feature type="compositionally biased region" description="Basic and acidic residues" evidence="5">
    <location>
        <begin position="483"/>
        <end position="492"/>
    </location>
</feature>
<evidence type="ECO:0000313" key="9">
    <source>
        <dbReference type="RefSeq" id="XP_010271071.1"/>
    </source>
</evidence>
<evidence type="ECO:0000256" key="4">
    <source>
        <dbReference type="ARBA" id="ARBA00023242"/>
    </source>
</evidence>
<dbReference type="InterPro" id="IPR047265">
    <property type="entry name" value="PIF1-like_bHLH"/>
</dbReference>
<feature type="region of interest" description="Disordered" evidence="5">
    <location>
        <begin position="354"/>
        <end position="373"/>
    </location>
</feature>
<dbReference type="Proteomes" id="UP000189703">
    <property type="component" value="Unplaced"/>
</dbReference>
<name>A0A1U8AWR2_NELNU</name>
<feature type="region of interest" description="Disordered" evidence="5">
    <location>
        <begin position="397"/>
        <end position="492"/>
    </location>
</feature>